<feature type="region of interest" description="Disordered" evidence="1">
    <location>
        <begin position="14"/>
        <end position="38"/>
    </location>
</feature>
<keyword evidence="3" id="KW-1185">Reference proteome</keyword>
<dbReference type="EMBL" id="MU128929">
    <property type="protein sequence ID" value="KAF9517881.1"/>
    <property type="molecule type" value="Genomic_DNA"/>
</dbReference>
<reference evidence="2" key="1">
    <citation type="journal article" date="2020" name="Nat. Commun.">
        <title>Large-scale genome sequencing of mycorrhizal fungi provides insights into the early evolution of symbiotic traits.</title>
        <authorList>
            <person name="Miyauchi S."/>
            <person name="Kiss E."/>
            <person name="Kuo A."/>
            <person name="Drula E."/>
            <person name="Kohler A."/>
            <person name="Sanchez-Garcia M."/>
            <person name="Morin E."/>
            <person name="Andreopoulos B."/>
            <person name="Barry K.W."/>
            <person name="Bonito G."/>
            <person name="Buee M."/>
            <person name="Carver A."/>
            <person name="Chen C."/>
            <person name="Cichocki N."/>
            <person name="Clum A."/>
            <person name="Culley D."/>
            <person name="Crous P.W."/>
            <person name="Fauchery L."/>
            <person name="Girlanda M."/>
            <person name="Hayes R.D."/>
            <person name="Keri Z."/>
            <person name="LaButti K."/>
            <person name="Lipzen A."/>
            <person name="Lombard V."/>
            <person name="Magnuson J."/>
            <person name="Maillard F."/>
            <person name="Murat C."/>
            <person name="Nolan M."/>
            <person name="Ohm R.A."/>
            <person name="Pangilinan J."/>
            <person name="Pereira M.F."/>
            <person name="Perotto S."/>
            <person name="Peter M."/>
            <person name="Pfister S."/>
            <person name="Riley R."/>
            <person name="Sitrit Y."/>
            <person name="Stielow J.B."/>
            <person name="Szollosi G."/>
            <person name="Zifcakova L."/>
            <person name="Stursova M."/>
            <person name="Spatafora J.W."/>
            <person name="Tedersoo L."/>
            <person name="Vaario L.M."/>
            <person name="Yamada A."/>
            <person name="Yan M."/>
            <person name="Wang P."/>
            <person name="Xu J."/>
            <person name="Bruns T."/>
            <person name="Baldrian P."/>
            <person name="Vilgalys R."/>
            <person name="Dunand C."/>
            <person name="Henrissat B."/>
            <person name="Grigoriev I.V."/>
            <person name="Hibbett D."/>
            <person name="Nagy L.G."/>
            <person name="Martin F.M."/>
        </authorList>
    </citation>
    <scope>NUCLEOTIDE SEQUENCE</scope>
    <source>
        <strain evidence="2">UP504</strain>
    </source>
</reference>
<gene>
    <name evidence="2" type="ORF">BS47DRAFT_1359393</name>
</gene>
<evidence type="ECO:0000313" key="2">
    <source>
        <dbReference type="EMBL" id="KAF9517881.1"/>
    </source>
</evidence>
<feature type="region of interest" description="Disordered" evidence="1">
    <location>
        <begin position="117"/>
        <end position="158"/>
    </location>
</feature>
<evidence type="ECO:0000313" key="3">
    <source>
        <dbReference type="Proteomes" id="UP000886523"/>
    </source>
</evidence>
<dbReference type="Proteomes" id="UP000886523">
    <property type="component" value="Unassembled WGS sequence"/>
</dbReference>
<name>A0A9P6DWW6_9AGAM</name>
<proteinExistence type="predicted"/>
<accession>A0A9P6DWW6</accession>
<feature type="region of interest" description="Disordered" evidence="1">
    <location>
        <begin position="58"/>
        <end position="98"/>
    </location>
</feature>
<evidence type="ECO:0000256" key="1">
    <source>
        <dbReference type="SAM" id="MobiDB-lite"/>
    </source>
</evidence>
<sequence>MLQLLVNHLKDWSLPTKPMSDKGPNGNMTHRNTPNEDMPHGDATYGNMTYGNMPNGNVPNKDMTHGSTTHTNVTQGNVTYSNAPSKDATTPHEAPRNCTPTTVGVWYYIMPSLPAQTNTHARTPANPNNNVQDNTTDNNMPNVTDDGVTDDNVPNEWPKEPHTHCSGCVVLYKEPHTLLQQCKKSSILNPTQTPNTKPTKQNQTLTTPAVAGVWYSQATIVQEEQPVAALLGCMGAPGAPGLLDWPPQLNCRGPWGPPGSDI</sequence>
<comment type="caution">
    <text evidence="2">The sequence shown here is derived from an EMBL/GenBank/DDBJ whole genome shotgun (WGS) entry which is preliminary data.</text>
</comment>
<dbReference type="AlphaFoldDB" id="A0A9P6DWW6"/>
<feature type="compositionally biased region" description="Low complexity" evidence="1">
    <location>
        <begin position="126"/>
        <end position="155"/>
    </location>
</feature>
<feature type="compositionally biased region" description="Polar residues" evidence="1">
    <location>
        <begin position="65"/>
        <end position="88"/>
    </location>
</feature>
<protein>
    <submittedName>
        <fullName evidence="2">Uncharacterized protein</fullName>
    </submittedName>
</protein>
<organism evidence="2 3">
    <name type="scientific">Hydnum rufescens UP504</name>
    <dbReference type="NCBI Taxonomy" id="1448309"/>
    <lineage>
        <taxon>Eukaryota</taxon>
        <taxon>Fungi</taxon>
        <taxon>Dikarya</taxon>
        <taxon>Basidiomycota</taxon>
        <taxon>Agaricomycotina</taxon>
        <taxon>Agaricomycetes</taxon>
        <taxon>Cantharellales</taxon>
        <taxon>Hydnaceae</taxon>
        <taxon>Hydnum</taxon>
    </lineage>
</organism>